<keyword evidence="4 5" id="KW-0472">Membrane</keyword>
<dbReference type="InterPro" id="IPR003807">
    <property type="entry name" value="DUF202"/>
</dbReference>
<dbReference type="EMBL" id="JBHSKX010000004">
    <property type="protein sequence ID" value="MFC5368726.1"/>
    <property type="molecule type" value="Genomic_DNA"/>
</dbReference>
<dbReference type="Pfam" id="PF02656">
    <property type="entry name" value="DUF202"/>
    <property type="match status" value="1"/>
</dbReference>
<comment type="caution">
    <text evidence="7">The sequence shown here is derived from an EMBL/GenBank/DDBJ whole genome shotgun (WGS) entry which is preliminary data.</text>
</comment>
<accession>A0ABD5RFF2</accession>
<organism evidence="7 8">
    <name type="scientific">Salinirubrum litoreum</name>
    <dbReference type="NCBI Taxonomy" id="1126234"/>
    <lineage>
        <taxon>Archaea</taxon>
        <taxon>Methanobacteriati</taxon>
        <taxon>Methanobacteriota</taxon>
        <taxon>Stenosarchaea group</taxon>
        <taxon>Halobacteria</taxon>
        <taxon>Halobacteriales</taxon>
        <taxon>Haloferacaceae</taxon>
        <taxon>Salinirubrum</taxon>
    </lineage>
</organism>
<evidence type="ECO:0000256" key="3">
    <source>
        <dbReference type="ARBA" id="ARBA00022989"/>
    </source>
</evidence>
<dbReference type="Proteomes" id="UP001596201">
    <property type="component" value="Unassembled WGS sequence"/>
</dbReference>
<protein>
    <submittedName>
        <fullName evidence="7">DUF202 domain-containing protein</fullName>
    </submittedName>
</protein>
<evidence type="ECO:0000313" key="7">
    <source>
        <dbReference type="EMBL" id="MFC5368726.1"/>
    </source>
</evidence>
<dbReference type="RefSeq" id="WP_227231297.1">
    <property type="nucleotide sequence ID" value="NZ_JAJCVJ010000003.1"/>
</dbReference>
<evidence type="ECO:0000313" key="8">
    <source>
        <dbReference type="Proteomes" id="UP001596201"/>
    </source>
</evidence>
<dbReference type="GO" id="GO:0012505">
    <property type="term" value="C:endomembrane system"/>
    <property type="evidence" value="ECO:0007669"/>
    <property type="project" value="UniProtKB-SubCell"/>
</dbReference>
<reference evidence="7 8" key="1">
    <citation type="journal article" date="2019" name="Int. J. Syst. Evol. Microbiol.">
        <title>The Global Catalogue of Microorganisms (GCM) 10K type strain sequencing project: providing services to taxonomists for standard genome sequencing and annotation.</title>
        <authorList>
            <consortium name="The Broad Institute Genomics Platform"/>
            <consortium name="The Broad Institute Genome Sequencing Center for Infectious Disease"/>
            <person name="Wu L."/>
            <person name="Ma J."/>
        </authorList>
    </citation>
    <scope>NUCLEOTIDE SEQUENCE [LARGE SCALE GENOMIC DNA]</scope>
    <source>
        <strain evidence="7 8">CGMCC 1.12237</strain>
    </source>
</reference>
<evidence type="ECO:0000259" key="6">
    <source>
        <dbReference type="Pfam" id="PF02656"/>
    </source>
</evidence>
<evidence type="ECO:0000256" key="2">
    <source>
        <dbReference type="ARBA" id="ARBA00022692"/>
    </source>
</evidence>
<keyword evidence="3 5" id="KW-1133">Transmembrane helix</keyword>
<feature type="domain" description="DUF202" evidence="6">
    <location>
        <begin position="21"/>
        <end position="82"/>
    </location>
</feature>
<dbReference type="AlphaFoldDB" id="A0ABD5RFF2"/>
<feature type="transmembrane region" description="Helical" evidence="5">
    <location>
        <begin position="32"/>
        <end position="51"/>
    </location>
</feature>
<keyword evidence="2 5" id="KW-0812">Transmembrane</keyword>
<sequence>MNEQSATDHEQYRTHLAEEQTRLARERTTLSHIRTGFASFLFGVAIFGLFGDLISTLAGGFFIAVGLLFLVTGWVSYVRSNRRTRELIEELEHPFRRL</sequence>
<name>A0ABD5RFF2_9EURY</name>
<evidence type="ECO:0000256" key="5">
    <source>
        <dbReference type="SAM" id="Phobius"/>
    </source>
</evidence>
<comment type="subcellular location">
    <subcellularLocation>
        <location evidence="1">Endomembrane system</location>
        <topology evidence="1">Multi-pass membrane protein</topology>
    </subcellularLocation>
</comment>
<gene>
    <name evidence="7" type="ORF">ACFPJ5_17525</name>
</gene>
<evidence type="ECO:0000256" key="1">
    <source>
        <dbReference type="ARBA" id="ARBA00004127"/>
    </source>
</evidence>
<keyword evidence="8" id="KW-1185">Reference proteome</keyword>
<proteinExistence type="predicted"/>
<evidence type="ECO:0000256" key="4">
    <source>
        <dbReference type="ARBA" id="ARBA00023136"/>
    </source>
</evidence>
<feature type="transmembrane region" description="Helical" evidence="5">
    <location>
        <begin position="57"/>
        <end position="78"/>
    </location>
</feature>